<sequence>MCSFGSPINTRILKSSCPLTLSKWILIFSCIDFLVLTGVNKMKVQHSLSHLLPSLGWINLLKRKGKKIYALVRSIRKSKNYRAPRVETPSYGGGVSKAYIEIQARRKEKISSDKKSTGIAASSRNRLPGNDAC</sequence>
<dbReference type="EMBL" id="CAAALY010123686">
    <property type="protein sequence ID" value="VEL31543.1"/>
    <property type="molecule type" value="Genomic_DNA"/>
</dbReference>
<dbReference type="Proteomes" id="UP000784294">
    <property type="component" value="Unassembled WGS sequence"/>
</dbReference>
<feature type="compositionally biased region" description="Basic and acidic residues" evidence="1">
    <location>
        <begin position="106"/>
        <end position="116"/>
    </location>
</feature>
<gene>
    <name evidence="2" type="ORF">PXEA_LOCUS24983</name>
</gene>
<feature type="region of interest" description="Disordered" evidence="1">
    <location>
        <begin position="106"/>
        <end position="133"/>
    </location>
</feature>
<dbReference type="OrthoDB" id="10253254at2759"/>
<evidence type="ECO:0000313" key="2">
    <source>
        <dbReference type="EMBL" id="VEL31543.1"/>
    </source>
</evidence>
<evidence type="ECO:0000256" key="1">
    <source>
        <dbReference type="SAM" id="MobiDB-lite"/>
    </source>
</evidence>
<protein>
    <submittedName>
        <fullName evidence="2">Uncharacterized protein</fullName>
    </submittedName>
</protein>
<accession>A0A3S5C2S4</accession>
<name>A0A3S5C2S4_9PLAT</name>
<dbReference type="AlphaFoldDB" id="A0A3S5C2S4"/>
<proteinExistence type="predicted"/>
<comment type="caution">
    <text evidence="2">The sequence shown here is derived from an EMBL/GenBank/DDBJ whole genome shotgun (WGS) entry which is preliminary data.</text>
</comment>
<organism evidence="2 3">
    <name type="scientific">Protopolystoma xenopodis</name>
    <dbReference type="NCBI Taxonomy" id="117903"/>
    <lineage>
        <taxon>Eukaryota</taxon>
        <taxon>Metazoa</taxon>
        <taxon>Spiralia</taxon>
        <taxon>Lophotrochozoa</taxon>
        <taxon>Platyhelminthes</taxon>
        <taxon>Monogenea</taxon>
        <taxon>Polyopisthocotylea</taxon>
        <taxon>Polystomatidea</taxon>
        <taxon>Polystomatidae</taxon>
        <taxon>Protopolystoma</taxon>
    </lineage>
</organism>
<evidence type="ECO:0000313" key="3">
    <source>
        <dbReference type="Proteomes" id="UP000784294"/>
    </source>
</evidence>
<keyword evidence="3" id="KW-1185">Reference proteome</keyword>
<reference evidence="2" key="1">
    <citation type="submission" date="2018-11" db="EMBL/GenBank/DDBJ databases">
        <authorList>
            <consortium name="Pathogen Informatics"/>
        </authorList>
    </citation>
    <scope>NUCLEOTIDE SEQUENCE</scope>
</reference>